<dbReference type="Gene3D" id="3.60.60.10">
    <property type="entry name" value="Penicillin V Acylase, Chain A"/>
    <property type="match status" value="1"/>
</dbReference>
<sequence length="334" mass="38527">MCTTVTMHTTNQHHFLARNMDFVDLPIDYDVVVLPRRYRWLNQQENRYITNRYGIIGMGVEGENTHIGLFDGMNEHGLMGVIHYFEGFAEFQTEKQRNRLNLAANDLLLFILSQFTSTSQITQQIRNINLIAQEIEFLGTVPPIHWIFTDRQYNTIVIESTKDGVNVYNNPIGAFSNSPDFRWHLINLNLYTSLSPSDPGETIWGDYNLVRSPEMVSGVYGIPGDYSSPSRFVRAAYLRNHIEEAETELDGLRNAMKVLEYCAVARGAELEDNQPSYTLYTSAMCSESETYYYQTYNNMQINAVQLSNEDLDAQDVKHFPISQEQSIFYQNRTK</sequence>
<evidence type="ECO:0000313" key="6">
    <source>
        <dbReference type="Proteomes" id="UP000657931"/>
    </source>
</evidence>
<feature type="domain" description="Choloylglycine hydrolase/NAAA C-terminal" evidence="4">
    <location>
        <begin position="2"/>
        <end position="317"/>
    </location>
</feature>
<protein>
    <submittedName>
        <fullName evidence="5">Choloylglycine hydrolase family protein</fullName>
    </submittedName>
</protein>
<evidence type="ECO:0000256" key="1">
    <source>
        <dbReference type="ARBA" id="ARBA00006625"/>
    </source>
</evidence>
<dbReference type="PANTHER" id="PTHR35527">
    <property type="entry name" value="CHOLOYLGLYCINE HYDROLASE"/>
    <property type="match status" value="1"/>
</dbReference>
<dbReference type="Pfam" id="PF02275">
    <property type="entry name" value="CBAH"/>
    <property type="match status" value="1"/>
</dbReference>
<evidence type="ECO:0000256" key="2">
    <source>
        <dbReference type="ARBA" id="ARBA00022801"/>
    </source>
</evidence>
<dbReference type="Proteomes" id="UP000657931">
    <property type="component" value="Unassembled WGS sequence"/>
</dbReference>
<name>A0ABR8QLG0_9BACI</name>
<gene>
    <name evidence="5" type="ORF">H9655_04680</name>
</gene>
<dbReference type="InterPro" id="IPR029055">
    <property type="entry name" value="Ntn_hydrolases_N"/>
</dbReference>
<dbReference type="EMBL" id="JACSQT010000002">
    <property type="protein sequence ID" value="MBD7936312.1"/>
    <property type="molecule type" value="Genomic_DNA"/>
</dbReference>
<dbReference type="SUPFAM" id="SSF56235">
    <property type="entry name" value="N-terminal nucleophile aminohydrolases (Ntn hydrolases)"/>
    <property type="match status" value="1"/>
</dbReference>
<reference evidence="5 6" key="1">
    <citation type="submission" date="2020-08" db="EMBL/GenBank/DDBJ databases">
        <title>A Genomic Blueprint of the Chicken Gut Microbiome.</title>
        <authorList>
            <person name="Gilroy R."/>
            <person name="Ravi A."/>
            <person name="Getino M."/>
            <person name="Pursley I."/>
            <person name="Horton D.L."/>
            <person name="Alikhan N.-F."/>
            <person name="Baker D."/>
            <person name="Gharbi K."/>
            <person name="Hall N."/>
            <person name="Watson M."/>
            <person name="Adriaenssens E.M."/>
            <person name="Foster-Nyarko E."/>
            <person name="Jarju S."/>
            <person name="Secka A."/>
            <person name="Antonio M."/>
            <person name="Oren A."/>
            <person name="Chaudhuri R."/>
            <person name="La Ragione R.M."/>
            <person name="Hildebrand F."/>
            <person name="Pallen M.J."/>
        </authorList>
    </citation>
    <scope>NUCLEOTIDE SEQUENCE [LARGE SCALE GENOMIC DNA]</scope>
    <source>
        <strain evidence="5 6">Sa5YUA1</strain>
    </source>
</reference>
<organism evidence="5 6">
    <name type="scientific">Cytobacillus stercorigallinarum</name>
    <dbReference type="NCBI Taxonomy" id="2762240"/>
    <lineage>
        <taxon>Bacteria</taxon>
        <taxon>Bacillati</taxon>
        <taxon>Bacillota</taxon>
        <taxon>Bacilli</taxon>
        <taxon>Bacillales</taxon>
        <taxon>Bacillaceae</taxon>
        <taxon>Cytobacillus</taxon>
    </lineage>
</organism>
<dbReference type="RefSeq" id="WP_191811436.1">
    <property type="nucleotide sequence ID" value="NZ_JACSQT010000002.1"/>
</dbReference>
<keyword evidence="6" id="KW-1185">Reference proteome</keyword>
<keyword evidence="3" id="KW-0175">Coiled coil</keyword>
<dbReference type="InterPro" id="IPR029132">
    <property type="entry name" value="CBAH/NAAA_C"/>
</dbReference>
<feature type="coiled-coil region" evidence="3">
    <location>
        <begin position="235"/>
        <end position="262"/>
    </location>
</feature>
<dbReference type="GO" id="GO:0016787">
    <property type="term" value="F:hydrolase activity"/>
    <property type="evidence" value="ECO:0007669"/>
    <property type="project" value="UniProtKB-KW"/>
</dbReference>
<proteinExistence type="inferred from homology"/>
<accession>A0ABR8QLG0</accession>
<comment type="similarity">
    <text evidence="1">Belongs to the peptidase C59 family.</text>
</comment>
<keyword evidence="2 5" id="KW-0378">Hydrolase</keyword>
<evidence type="ECO:0000259" key="4">
    <source>
        <dbReference type="Pfam" id="PF02275"/>
    </source>
</evidence>
<evidence type="ECO:0000256" key="3">
    <source>
        <dbReference type="SAM" id="Coils"/>
    </source>
</evidence>
<evidence type="ECO:0000313" key="5">
    <source>
        <dbReference type="EMBL" id="MBD7936312.1"/>
    </source>
</evidence>
<dbReference type="InterPro" id="IPR052193">
    <property type="entry name" value="Peptidase_C59"/>
</dbReference>
<comment type="caution">
    <text evidence="5">The sequence shown here is derived from an EMBL/GenBank/DDBJ whole genome shotgun (WGS) entry which is preliminary data.</text>
</comment>
<dbReference type="PANTHER" id="PTHR35527:SF2">
    <property type="entry name" value="HYDROLASE"/>
    <property type="match status" value="1"/>
</dbReference>
<dbReference type="CDD" id="cd00542">
    <property type="entry name" value="Ntn_PVA"/>
    <property type="match status" value="1"/>
</dbReference>